<proteinExistence type="predicted"/>
<dbReference type="PANTHER" id="PTHR21310:SF55">
    <property type="entry name" value="AMINOGLYCOSIDE PHOSPHOTRANSFERASE DOMAIN-CONTAINING PROTEIN"/>
    <property type="match status" value="1"/>
</dbReference>
<dbReference type="OrthoDB" id="2906425at2759"/>
<feature type="domain" description="Aminoglycoside phosphotransferase" evidence="1">
    <location>
        <begin position="58"/>
        <end position="243"/>
    </location>
</feature>
<dbReference type="SUPFAM" id="SSF56112">
    <property type="entry name" value="Protein kinase-like (PK-like)"/>
    <property type="match status" value="1"/>
</dbReference>
<dbReference type="Gene3D" id="3.30.200.150">
    <property type="match status" value="1"/>
</dbReference>
<dbReference type="InterPro" id="IPR002575">
    <property type="entry name" value="Aminoglycoside_PTrfase"/>
</dbReference>
<dbReference type="InterPro" id="IPR011009">
    <property type="entry name" value="Kinase-like_dom_sf"/>
</dbReference>
<evidence type="ECO:0000259" key="1">
    <source>
        <dbReference type="Pfam" id="PF01636"/>
    </source>
</evidence>
<organism evidence="2">
    <name type="scientific">Petromyces alliaceus</name>
    <name type="common">Aspergillus alliaceus</name>
    <dbReference type="NCBI Taxonomy" id="209559"/>
    <lineage>
        <taxon>Eukaryota</taxon>
        <taxon>Fungi</taxon>
        <taxon>Dikarya</taxon>
        <taxon>Ascomycota</taxon>
        <taxon>Pezizomycotina</taxon>
        <taxon>Eurotiomycetes</taxon>
        <taxon>Eurotiomycetidae</taxon>
        <taxon>Eurotiales</taxon>
        <taxon>Aspergillaceae</taxon>
        <taxon>Aspergillus</taxon>
        <taxon>Aspergillus subgen. Circumdati</taxon>
    </lineage>
</organism>
<protein>
    <submittedName>
        <fullName evidence="2">Kinase-like domain-containing protein</fullName>
    </submittedName>
</protein>
<gene>
    <name evidence="2" type="ORF">BDV23DRAFT_193796</name>
</gene>
<name>A0A5N7C8E4_PETAA</name>
<dbReference type="CDD" id="cd05120">
    <property type="entry name" value="APH_ChoK_like"/>
    <property type="match status" value="1"/>
</dbReference>
<dbReference type="PANTHER" id="PTHR21310">
    <property type="entry name" value="AMINOGLYCOSIDE PHOSPHOTRANSFERASE-RELATED-RELATED"/>
    <property type="match status" value="1"/>
</dbReference>
<reference evidence="2" key="1">
    <citation type="submission" date="2019-04" db="EMBL/GenBank/DDBJ databases">
        <title>Friends and foes A comparative genomics studyof 23 Aspergillus species from section Flavi.</title>
        <authorList>
            <consortium name="DOE Joint Genome Institute"/>
            <person name="Kjaerbolling I."/>
            <person name="Vesth T."/>
            <person name="Frisvad J.C."/>
            <person name="Nybo J.L."/>
            <person name="Theobald S."/>
            <person name="Kildgaard S."/>
            <person name="Isbrandt T."/>
            <person name="Kuo A."/>
            <person name="Sato A."/>
            <person name="Lyhne E.K."/>
            <person name="Kogle M.E."/>
            <person name="Wiebenga A."/>
            <person name="Kun R.S."/>
            <person name="Lubbers R.J."/>
            <person name="Makela M.R."/>
            <person name="Barry K."/>
            <person name="Chovatia M."/>
            <person name="Clum A."/>
            <person name="Daum C."/>
            <person name="Haridas S."/>
            <person name="He G."/>
            <person name="LaButti K."/>
            <person name="Lipzen A."/>
            <person name="Mondo S."/>
            <person name="Riley R."/>
            <person name="Salamov A."/>
            <person name="Simmons B.A."/>
            <person name="Magnuson J.K."/>
            <person name="Henrissat B."/>
            <person name="Mortensen U.H."/>
            <person name="Larsen T.O."/>
            <person name="Devries R.P."/>
            <person name="Grigoriev I.V."/>
            <person name="Machida M."/>
            <person name="Baker S.E."/>
            <person name="Andersen M.R."/>
        </authorList>
    </citation>
    <scope>NUCLEOTIDE SEQUENCE [LARGE SCALE GENOMIC DNA]</scope>
    <source>
        <strain evidence="2">IBT 14317</strain>
    </source>
</reference>
<dbReference type="Gene3D" id="3.90.1200.10">
    <property type="match status" value="1"/>
</dbReference>
<dbReference type="AlphaFoldDB" id="A0A5N7C8E4"/>
<dbReference type="GO" id="GO:0016301">
    <property type="term" value="F:kinase activity"/>
    <property type="evidence" value="ECO:0007669"/>
    <property type="project" value="UniProtKB-KW"/>
</dbReference>
<evidence type="ECO:0000313" key="2">
    <source>
        <dbReference type="EMBL" id="KAE8390400.1"/>
    </source>
</evidence>
<dbReference type="InterPro" id="IPR051678">
    <property type="entry name" value="AGP_Transferase"/>
</dbReference>
<keyword evidence="2" id="KW-0808">Transferase</keyword>
<dbReference type="EMBL" id="ML735255">
    <property type="protein sequence ID" value="KAE8390400.1"/>
    <property type="molecule type" value="Genomic_DNA"/>
</dbReference>
<keyword evidence="2" id="KW-0418">Kinase</keyword>
<accession>A0A5N7C8E4</accession>
<dbReference type="Pfam" id="PF01636">
    <property type="entry name" value="APH"/>
    <property type="match status" value="1"/>
</dbReference>
<dbReference type="Proteomes" id="UP000326877">
    <property type="component" value="Unassembled WGS sequence"/>
</dbReference>
<sequence>MELSSASPKSNSINDKALYRYSTLLAVRALRSTRPRKGSVLMLTETLCVKYGAWVHLSEAHAMRYISQHTSIPVPKVLCAFAHNDCTYIVMERIKGDMLGTGWLRRSEDSKARLLAQLKKLVQEMRELQAPKGVGVASIDGGSLYDARVPGPTLRFGPFRTIDEFHRHLRRGLEFGPELSLEVQELIKSQDKSWPLVFTHGDLSSFNILVREDDIVGVVDWETAGWYPSYWEYTTACQVNPQNSFWITEIDKFLDPMPEELSADRIRQNFFGDI</sequence>